<evidence type="ECO:0000259" key="2">
    <source>
        <dbReference type="Pfam" id="PF19780"/>
    </source>
</evidence>
<evidence type="ECO:0000313" key="3">
    <source>
        <dbReference type="EMBL" id="MBT1701116.1"/>
    </source>
</evidence>
<dbReference type="RefSeq" id="WP_254169802.1">
    <property type="nucleotide sequence ID" value="NZ_JAHESF010000057.1"/>
</dbReference>
<feature type="chain" id="PRO_5042932667" description="DUF6265 domain-containing protein" evidence="1">
    <location>
        <begin position="21"/>
        <end position="149"/>
    </location>
</feature>
<dbReference type="InterPro" id="IPR046232">
    <property type="entry name" value="DUF6265"/>
</dbReference>
<gene>
    <name evidence="3" type="ORF">KK083_29760</name>
</gene>
<dbReference type="AlphaFoldDB" id="A0AAP2DRB2"/>
<sequence length="149" mass="17130">MKKQIMIMSVCLLIAGASQAQVKEFAWLVGTWKIKDKMVFERWKPARDGKALEGFSFRIKGTDTVAMEQIRFIYEGNSFHYIPDLAGDQPPVDFKLTQHNAQGFVAENPQHDFPKVIRYKLIRKENADVIEASIEGDGKVIPYHFERVK</sequence>
<keyword evidence="4" id="KW-1185">Reference proteome</keyword>
<organism evidence="3 4">
    <name type="scientific">Chryseosolibacter histidini</name>
    <dbReference type="NCBI Taxonomy" id="2782349"/>
    <lineage>
        <taxon>Bacteria</taxon>
        <taxon>Pseudomonadati</taxon>
        <taxon>Bacteroidota</taxon>
        <taxon>Cytophagia</taxon>
        <taxon>Cytophagales</taxon>
        <taxon>Chryseotaleaceae</taxon>
        <taxon>Chryseosolibacter</taxon>
    </lineage>
</organism>
<feature type="domain" description="DUF6265" evidence="2">
    <location>
        <begin position="26"/>
        <end position="126"/>
    </location>
</feature>
<dbReference type="EMBL" id="JAHESF010000057">
    <property type="protein sequence ID" value="MBT1701116.1"/>
    <property type="molecule type" value="Genomic_DNA"/>
</dbReference>
<feature type="signal peptide" evidence="1">
    <location>
        <begin position="1"/>
        <end position="20"/>
    </location>
</feature>
<evidence type="ECO:0000313" key="4">
    <source>
        <dbReference type="Proteomes" id="UP001319200"/>
    </source>
</evidence>
<reference evidence="3 4" key="1">
    <citation type="submission" date="2021-05" db="EMBL/GenBank/DDBJ databases">
        <title>A Polyphasic approach of four new species of the genus Ohtaekwangia: Ohtaekwangia histidinii sp. nov., Ohtaekwangia cretensis sp. nov., Ohtaekwangia indiensis sp. nov., Ohtaekwangia reichenbachii sp. nov. from diverse environment.</title>
        <authorList>
            <person name="Octaviana S."/>
        </authorList>
    </citation>
    <scope>NUCLEOTIDE SEQUENCE [LARGE SCALE GENOMIC DNA]</scope>
    <source>
        <strain evidence="3 4">PWU4</strain>
    </source>
</reference>
<proteinExistence type="predicted"/>
<dbReference type="Proteomes" id="UP001319200">
    <property type="component" value="Unassembled WGS sequence"/>
</dbReference>
<comment type="caution">
    <text evidence="3">The sequence shown here is derived from an EMBL/GenBank/DDBJ whole genome shotgun (WGS) entry which is preliminary data.</text>
</comment>
<keyword evidence="1" id="KW-0732">Signal</keyword>
<accession>A0AAP2DRB2</accession>
<name>A0AAP2DRB2_9BACT</name>
<evidence type="ECO:0000256" key="1">
    <source>
        <dbReference type="SAM" id="SignalP"/>
    </source>
</evidence>
<dbReference type="Pfam" id="PF19780">
    <property type="entry name" value="DUF6265"/>
    <property type="match status" value="1"/>
</dbReference>
<protein>
    <recommendedName>
        <fullName evidence="2">DUF6265 domain-containing protein</fullName>
    </recommendedName>
</protein>